<evidence type="ECO:0000313" key="18">
    <source>
        <dbReference type="EMBL" id="SHE90236.1"/>
    </source>
</evidence>
<evidence type="ECO:0000259" key="17">
    <source>
        <dbReference type="SMART" id="SM00900"/>
    </source>
</evidence>
<evidence type="ECO:0000256" key="3">
    <source>
        <dbReference type="ARBA" id="ARBA00022519"/>
    </source>
</evidence>
<evidence type="ECO:0000256" key="4">
    <source>
        <dbReference type="ARBA" id="ARBA00022553"/>
    </source>
</evidence>
<evidence type="ECO:0000256" key="6">
    <source>
        <dbReference type="ARBA" id="ARBA00022643"/>
    </source>
</evidence>
<keyword evidence="5" id="KW-0285">Flavoprotein</keyword>
<dbReference type="GO" id="GO:0016655">
    <property type="term" value="F:oxidoreductase activity, acting on NAD(P)H, quinone or similar compound as acceptor"/>
    <property type="evidence" value="ECO:0007669"/>
    <property type="project" value="InterPro"/>
</dbReference>
<keyword evidence="1" id="KW-0813">Transport</keyword>
<evidence type="ECO:0000256" key="9">
    <source>
        <dbReference type="ARBA" id="ARBA00022989"/>
    </source>
</evidence>
<dbReference type="InterPro" id="IPR007329">
    <property type="entry name" value="FMN-bd"/>
</dbReference>
<feature type="transmembrane region" description="Helical" evidence="16">
    <location>
        <begin position="6"/>
        <end position="26"/>
    </location>
</feature>
<evidence type="ECO:0000256" key="14">
    <source>
        <dbReference type="ARBA" id="ARBA00023136"/>
    </source>
</evidence>
<dbReference type="STRING" id="1122195.SAMN02745164_01375"/>
<dbReference type="Pfam" id="PF04205">
    <property type="entry name" value="FMN_bind"/>
    <property type="match status" value="1"/>
</dbReference>
<evidence type="ECO:0000256" key="8">
    <source>
        <dbReference type="ARBA" id="ARBA00022967"/>
    </source>
</evidence>
<organism evidence="18 19">
    <name type="scientific">Marinitoga hydrogenitolerans (strain DSM 16785 / JCM 12826 / AT1271)</name>
    <dbReference type="NCBI Taxonomy" id="1122195"/>
    <lineage>
        <taxon>Bacteria</taxon>
        <taxon>Thermotogati</taxon>
        <taxon>Thermotogota</taxon>
        <taxon>Thermotogae</taxon>
        <taxon>Petrotogales</taxon>
        <taxon>Petrotogaceae</taxon>
        <taxon>Marinitoga</taxon>
    </lineage>
</organism>
<dbReference type="GO" id="GO:0006814">
    <property type="term" value="P:sodium ion transport"/>
    <property type="evidence" value="ECO:0007669"/>
    <property type="project" value="UniProtKB-KW"/>
</dbReference>
<feature type="domain" description="FMN-binding" evidence="17">
    <location>
        <begin position="97"/>
        <end position="195"/>
    </location>
</feature>
<accession>A0A1M4X9Y7</accession>
<evidence type="ECO:0000256" key="5">
    <source>
        <dbReference type="ARBA" id="ARBA00022630"/>
    </source>
</evidence>
<keyword evidence="15" id="KW-0739">Sodium transport</keyword>
<dbReference type="Proteomes" id="UP000184334">
    <property type="component" value="Unassembled WGS sequence"/>
</dbReference>
<evidence type="ECO:0000256" key="1">
    <source>
        <dbReference type="ARBA" id="ARBA00022448"/>
    </source>
</evidence>
<dbReference type="AlphaFoldDB" id="A0A1M4X9Y7"/>
<dbReference type="GO" id="GO:0016020">
    <property type="term" value="C:membrane"/>
    <property type="evidence" value="ECO:0007669"/>
    <property type="project" value="InterPro"/>
</dbReference>
<evidence type="ECO:0000256" key="7">
    <source>
        <dbReference type="ARBA" id="ARBA00022692"/>
    </source>
</evidence>
<keyword evidence="3" id="KW-0997">Cell inner membrane</keyword>
<evidence type="ECO:0000313" key="19">
    <source>
        <dbReference type="Proteomes" id="UP000184334"/>
    </source>
</evidence>
<keyword evidence="4" id="KW-0597">Phosphoprotein</keyword>
<dbReference type="OrthoDB" id="9794010at2"/>
<name>A0A1M4X9Y7_MARH1</name>
<sequence length="205" mass="23089">MKDSKLYVILFTFIISFIFVFILALANELTKEKVKINEELFQRKAILSAMGIEYKDDNDAYNIFNEKIKVKKVNGIELYTSNVDGNDVYAVIFVGNGLWSTIRGVLAVDKNLTEIVGIDFITQSETPGLGGRIEEKWFKDQFRFEKIKDGKIHMIIGGIGKGDFDHENGEFEAITGATRTSESVALMLNKYLSILKDLLGGDLNE</sequence>
<evidence type="ECO:0000256" key="15">
    <source>
        <dbReference type="ARBA" id="ARBA00023201"/>
    </source>
</evidence>
<evidence type="ECO:0000256" key="16">
    <source>
        <dbReference type="SAM" id="Phobius"/>
    </source>
</evidence>
<dbReference type="SMART" id="SM00900">
    <property type="entry name" value="FMN_bind"/>
    <property type="match status" value="1"/>
</dbReference>
<proteinExistence type="predicted"/>
<keyword evidence="19" id="KW-1185">Reference proteome</keyword>
<reference evidence="18" key="1">
    <citation type="submission" date="2016-11" db="EMBL/GenBank/DDBJ databases">
        <authorList>
            <person name="Varghese N."/>
            <person name="Submissions S."/>
        </authorList>
    </citation>
    <scope>NUCLEOTIDE SEQUENCE [LARGE SCALE GENOMIC DNA]</scope>
    <source>
        <strain evidence="18">DSM 16785</strain>
    </source>
</reference>
<evidence type="ECO:0000256" key="11">
    <source>
        <dbReference type="ARBA" id="ARBA00023053"/>
    </source>
</evidence>
<keyword evidence="9 16" id="KW-1133">Transmembrane helix</keyword>
<comment type="caution">
    <text evidence="18">The sequence shown here is derived from an EMBL/GenBank/DDBJ whole genome shotgun (WGS) entry which is preliminary data.</text>
</comment>
<keyword evidence="13" id="KW-0830">Ubiquinone</keyword>
<keyword evidence="8" id="KW-1278">Translocase</keyword>
<dbReference type="InterPro" id="IPR010204">
    <property type="entry name" value="NqrC"/>
</dbReference>
<keyword evidence="10" id="KW-0520">NAD</keyword>
<dbReference type="PANTHER" id="PTHR37838">
    <property type="entry name" value="NA(+)-TRANSLOCATING NADH-QUINONE REDUCTASE SUBUNIT C"/>
    <property type="match status" value="1"/>
</dbReference>
<keyword evidence="6" id="KW-0288">FMN</keyword>
<gene>
    <name evidence="18" type="ORF">SAMN02745164_01375</name>
</gene>
<evidence type="ECO:0000256" key="13">
    <source>
        <dbReference type="ARBA" id="ARBA00023075"/>
    </source>
</evidence>
<evidence type="ECO:0000256" key="10">
    <source>
        <dbReference type="ARBA" id="ARBA00023027"/>
    </source>
</evidence>
<evidence type="ECO:0000256" key="2">
    <source>
        <dbReference type="ARBA" id="ARBA00022475"/>
    </source>
</evidence>
<keyword evidence="2" id="KW-1003">Cell membrane</keyword>
<protein>
    <submittedName>
        <fullName evidence="18">Na+-transporting NADH:ubiquinone oxidoreductase subunit C</fullName>
    </submittedName>
</protein>
<keyword evidence="11" id="KW-0915">Sodium</keyword>
<keyword evidence="14 16" id="KW-0472">Membrane</keyword>
<evidence type="ECO:0000256" key="12">
    <source>
        <dbReference type="ARBA" id="ARBA00023065"/>
    </source>
</evidence>
<dbReference type="EMBL" id="FQUI01000021">
    <property type="protein sequence ID" value="SHE90236.1"/>
    <property type="molecule type" value="Genomic_DNA"/>
</dbReference>
<dbReference type="PANTHER" id="PTHR37838:SF1">
    <property type="entry name" value="NA(+)-TRANSLOCATING NADH-QUINONE REDUCTASE SUBUNIT C"/>
    <property type="match status" value="1"/>
</dbReference>
<keyword evidence="7 16" id="KW-0812">Transmembrane</keyword>
<dbReference type="GO" id="GO:0010181">
    <property type="term" value="F:FMN binding"/>
    <property type="evidence" value="ECO:0007669"/>
    <property type="project" value="InterPro"/>
</dbReference>
<dbReference type="RefSeq" id="WP_072864820.1">
    <property type="nucleotide sequence ID" value="NZ_FQUI01000021.1"/>
</dbReference>
<keyword evidence="12" id="KW-0406">Ion transport</keyword>